<dbReference type="InterPro" id="IPR044643">
    <property type="entry name" value="TrpF_fam"/>
</dbReference>
<comment type="similarity">
    <text evidence="3 10">Belongs to the TrpF family.</text>
</comment>
<dbReference type="EMBL" id="FLRB01000013">
    <property type="protein sequence ID" value="SBT22005.1"/>
    <property type="molecule type" value="Genomic_DNA"/>
</dbReference>
<keyword evidence="7 10" id="KW-0822">Tryptophan biosynthesis</keyword>
<dbReference type="InterPro" id="IPR001240">
    <property type="entry name" value="PRAI_dom"/>
</dbReference>
<dbReference type="NCBIfam" id="NF002298">
    <property type="entry name" value="PRK01222.1-4"/>
    <property type="match status" value="1"/>
</dbReference>
<evidence type="ECO:0000256" key="10">
    <source>
        <dbReference type="HAMAP-Rule" id="MF_00135"/>
    </source>
</evidence>
<evidence type="ECO:0000313" key="15">
    <source>
        <dbReference type="Proteomes" id="UP000092871"/>
    </source>
</evidence>
<dbReference type="Proteomes" id="UP000092840">
    <property type="component" value="Unassembled WGS sequence"/>
</dbReference>
<dbReference type="Gene3D" id="3.20.20.70">
    <property type="entry name" value="Aldolase class I"/>
    <property type="match status" value="1"/>
</dbReference>
<keyword evidence="14" id="KW-1185">Reference proteome</keyword>
<dbReference type="CDD" id="cd00405">
    <property type="entry name" value="PRAI"/>
    <property type="match status" value="1"/>
</dbReference>
<proteinExistence type="inferred from homology"/>
<evidence type="ECO:0000256" key="9">
    <source>
        <dbReference type="ARBA" id="ARBA00023235"/>
    </source>
</evidence>
<accession>A0A1C3JVF6</accession>
<sequence>MNCRVKICGITSLEDALHAVNAGADALGFVFYDKSPRYISPEAANAIIALLPPFVVPIALFVNADESLVNALISGSKRWIIQFHGDESPESCAKYAVPFYKAIRMKPEVDLQVEVERYSEALAILLDAYKLGVPGGTGETFDWHLIPENLAKPVILAGGLTVDNVAEAVQAVRPYAVDVSGGVEKEKGLKDPDKVALFIKRAKGLLPVL</sequence>
<dbReference type="OrthoDB" id="9796196at2"/>
<evidence type="ECO:0000256" key="7">
    <source>
        <dbReference type="ARBA" id="ARBA00022822"/>
    </source>
</evidence>
<evidence type="ECO:0000256" key="3">
    <source>
        <dbReference type="ARBA" id="ARBA00007571"/>
    </source>
</evidence>
<dbReference type="EC" id="5.3.1.24" evidence="4 10"/>
<name>A0A1C3JVF6_9GAMM</name>
<evidence type="ECO:0000256" key="4">
    <source>
        <dbReference type="ARBA" id="ARBA00012572"/>
    </source>
</evidence>
<dbReference type="InterPro" id="IPR011060">
    <property type="entry name" value="RibuloseP-bd_barrel"/>
</dbReference>
<reference evidence="12 15" key="2">
    <citation type="submission" date="2016-06" db="EMBL/GenBank/DDBJ databases">
        <authorList>
            <person name="Kjaerup R.B."/>
            <person name="Dalgaard T.S."/>
            <person name="Juul-Madsen H.R."/>
        </authorList>
    </citation>
    <scope>NUCLEOTIDE SEQUENCE [LARGE SCALE GENOMIC DNA]</scope>
    <source>
        <strain evidence="12 15">CECT 5115</strain>
    </source>
</reference>
<evidence type="ECO:0000256" key="6">
    <source>
        <dbReference type="ARBA" id="ARBA00022605"/>
    </source>
</evidence>
<dbReference type="GO" id="GO:0000162">
    <property type="term" value="P:L-tryptophan biosynthetic process"/>
    <property type="evidence" value="ECO:0007669"/>
    <property type="project" value="UniProtKB-UniRule"/>
</dbReference>
<dbReference type="GO" id="GO:0004640">
    <property type="term" value="F:phosphoribosylanthranilate isomerase activity"/>
    <property type="evidence" value="ECO:0007669"/>
    <property type="project" value="UniProtKB-UniRule"/>
</dbReference>
<dbReference type="AlphaFoldDB" id="A0A1C3JVF6"/>
<dbReference type="EMBL" id="FLRA01000023">
    <property type="protein sequence ID" value="SBT19050.1"/>
    <property type="molecule type" value="Genomic_DNA"/>
</dbReference>
<dbReference type="SUPFAM" id="SSF51366">
    <property type="entry name" value="Ribulose-phoshate binding barrel"/>
    <property type="match status" value="1"/>
</dbReference>
<evidence type="ECO:0000313" key="14">
    <source>
        <dbReference type="Proteomes" id="UP000092840"/>
    </source>
</evidence>
<evidence type="ECO:0000313" key="13">
    <source>
        <dbReference type="EMBL" id="SBT22005.1"/>
    </source>
</evidence>
<keyword evidence="9 10" id="KW-0413">Isomerase</keyword>
<evidence type="ECO:0000259" key="11">
    <source>
        <dbReference type="Pfam" id="PF00697"/>
    </source>
</evidence>
<keyword evidence="8 10" id="KW-0057">Aromatic amino acid biosynthesis</keyword>
<evidence type="ECO:0000256" key="1">
    <source>
        <dbReference type="ARBA" id="ARBA00001164"/>
    </source>
</evidence>
<evidence type="ECO:0000256" key="8">
    <source>
        <dbReference type="ARBA" id="ARBA00023141"/>
    </source>
</evidence>
<organism evidence="12 15">
    <name type="scientific">Marinomonas gallaica</name>
    <dbReference type="NCBI Taxonomy" id="1806667"/>
    <lineage>
        <taxon>Bacteria</taxon>
        <taxon>Pseudomonadati</taxon>
        <taxon>Pseudomonadota</taxon>
        <taxon>Gammaproteobacteria</taxon>
        <taxon>Oceanospirillales</taxon>
        <taxon>Oceanospirillaceae</taxon>
        <taxon>Marinomonas</taxon>
    </lineage>
</organism>
<dbReference type="InterPro" id="IPR013785">
    <property type="entry name" value="Aldolase_TIM"/>
</dbReference>
<feature type="domain" description="N-(5'phosphoribosyl) anthranilate isomerase (PRAI)" evidence="11">
    <location>
        <begin position="5"/>
        <end position="200"/>
    </location>
</feature>
<reference evidence="13 14" key="1">
    <citation type="submission" date="2016-06" db="EMBL/GenBank/DDBJ databases">
        <authorList>
            <person name="Rodrigo-Torres L."/>
            <person name="Arahal D.R."/>
        </authorList>
    </citation>
    <scope>NUCLEOTIDE SEQUENCE [LARGE SCALE GENOMIC DNA]</scope>
    <source>
        <strain evidence="13 14">CECT 5116</strain>
    </source>
</reference>
<comment type="catalytic activity">
    <reaction evidence="1 10">
        <text>N-(5-phospho-beta-D-ribosyl)anthranilate = 1-(2-carboxyphenylamino)-1-deoxy-D-ribulose 5-phosphate</text>
        <dbReference type="Rhea" id="RHEA:21540"/>
        <dbReference type="ChEBI" id="CHEBI:18277"/>
        <dbReference type="ChEBI" id="CHEBI:58613"/>
        <dbReference type="EC" id="5.3.1.24"/>
    </reaction>
</comment>
<evidence type="ECO:0000256" key="2">
    <source>
        <dbReference type="ARBA" id="ARBA00004664"/>
    </source>
</evidence>
<dbReference type="Pfam" id="PF00697">
    <property type="entry name" value="PRAI"/>
    <property type="match status" value="1"/>
</dbReference>
<dbReference type="PANTHER" id="PTHR42894">
    <property type="entry name" value="N-(5'-PHOSPHORIBOSYL)ANTHRANILATE ISOMERASE"/>
    <property type="match status" value="1"/>
</dbReference>
<dbReference type="PANTHER" id="PTHR42894:SF1">
    <property type="entry name" value="N-(5'-PHOSPHORIBOSYL)ANTHRANILATE ISOMERASE"/>
    <property type="match status" value="1"/>
</dbReference>
<dbReference type="HAMAP" id="MF_00135">
    <property type="entry name" value="PRAI"/>
    <property type="match status" value="1"/>
</dbReference>
<evidence type="ECO:0000313" key="12">
    <source>
        <dbReference type="EMBL" id="SBT19050.1"/>
    </source>
</evidence>
<gene>
    <name evidence="10 12" type="primary">trpF</name>
    <name evidence="12" type="ORF">MGA5115_03211</name>
    <name evidence="13" type="ORF">MGA5116_02615</name>
</gene>
<keyword evidence="6 10" id="KW-0028">Amino-acid biosynthesis</keyword>
<dbReference type="FunFam" id="3.20.20.70:FF:000075">
    <property type="entry name" value="Tryptophan biosynthesis protein TRP1"/>
    <property type="match status" value="1"/>
</dbReference>
<dbReference type="Proteomes" id="UP000092871">
    <property type="component" value="Unassembled WGS sequence"/>
</dbReference>
<comment type="pathway">
    <text evidence="2 10">Amino-acid biosynthesis; L-tryptophan biosynthesis; L-tryptophan from chorismate: step 3/5.</text>
</comment>
<evidence type="ECO:0000256" key="5">
    <source>
        <dbReference type="ARBA" id="ARBA00022272"/>
    </source>
</evidence>
<protein>
    <recommendedName>
        <fullName evidence="5 10">N-(5'-phosphoribosyl)anthranilate isomerase</fullName>
        <shortName evidence="10">PRAI</shortName>
        <ecNumber evidence="4 10">5.3.1.24</ecNumber>
    </recommendedName>
</protein>
<dbReference type="UniPathway" id="UPA00035">
    <property type="reaction ID" value="UER00042"/>
</dbReference>
<dbReference type="RefSeq" id="WP_067038276.1">
    <property type="nucleotide sequence ID" value="NZ_FLRA01000023.1"/>
</dbReference>